<dbReference type="AlphaFoldDB" id="A0A2C6WPQ1"/>
<reference evidence="12" key="2">
    <citation type="submission" date="2017-10" db="EMBL/GenBank/DDBJ databases">
        <title>Staphylococcus edaphicus sp. nov., isolated in Antarctica, harbouring mecC gene and genomic islands essential in adaptation to extreme environment.</title>
        <authorList>
            <person name="Pantucek R."/>
            <person name="Sedlacek I."/>
            <person name="Indrakova A."/>
            <person name="Vrbovska V."/>
            <person name="Maslanova I."/>
            <person name="Kovarovic V."/>
            <person name="Svec P."/>
            <person name="Kralova S."/>
            <person name="Kristofova L."/>
            <person name="Keklakova J."/>
            <person name="Petras P."/>
            <person name="Doskar J."/>
        </authorList>
    </citation>
    <scope>NUCLEOTIDE SEQUENCE [LARGE SCALE GENOMIC DNA]</scope>
    <source>
        <strain evidence="12">CCM 5085</strain>
    </source>
</reference>
<keyword evidence="8" id="KW-0963">Cytoplasm</keyword>
<evidence type="ECO:0000259" key="9">
    <source>
        <dbReference type="Pfam" id="PF05690"/>
    </source>
</evidence>
<dbReference type="Gene3D" id="3.20.20.70">
    <property type="entry name" value="Aldolase class I"/>
    <property type="match status" value="1"/>
</dbReference>
<dbReference type="InterPro" id="IPR033983">
    <property type="entry name" value="Thiazole_synthase_ThiG"/>
</dbReference>
<keyword evidence="5 8" id="KW-0784">Thiamine biosynthesis</keyword>
<dbReference type="EC" id="2.8.1.10" evidence="3 8"/>
<dbReference type="PANTHER" id="PTHR34266:SF2">
    <property type="entry name" value="THIAZOLE SYNTHASE"/>
    <property type="match status" value="1"/>
</dbReference>
<keyword evidence="13" id="KW-1185">Reference proteome</keyword>
<comment type="catalytic activity">
    <reaction evidence="7 8">
        <text>[ThiS sulfur-carrier protein]-C-terminal-Gly-aminoethanethioate + 2-iminoacetate + 1-deoxy-D-xylulose 5-phosphate = [ThiS sulfur-carrier protein]-C-terminal Gly-Gly + 2-[(2R,5Z)-2-carboxy-4-methylthiazol-5(2H)-ylidene]ethyl phosphate + 2 H2O + H(+)</text>
        <dbReference type="Rhea" id="RHEA:26297"/>
        <dbReference type="Rhea" id="RHEA-COMP:12909"/>
        <dbReference type="Rhea" id="RHEA-COMP:19908"/>
        <dbReference type="ChEBI" id="CHEBI:15377"/>
        <dbReference type="ChEBI" id="CHEBI:15378"/>
        <dbReference type="ChEBI" id="CHEBI:57792"/>
        <dbReference type="ChEBI" id="CHEBI:62899"/>
        <dbReference type="ChEBI" id="CHEBI:77846"/>
        <dbReference type="ChEBI" id="CHEBI:90778"/>
        <dbReference type="ChEBI" id="CHEBI:232372"/>
        <dbReference type="EC" id="2.8.1.10"/>
    </reaction>
</comment>
<dbReference type="Proteomes" id="UP000223828">
    <property type="component" value="Unassembled WGS sequence"/>
</dbReference>
<dbReference type="RefSeq" id="WP_099089871.1">
    <property type="nucleotide sequence ID" value="NZ_CP093217.1"/>
</dbReference>
<comment type="similarity">
    <text evidence="8">Belongs to the ThiG family.</text>
</comment>
<comment type="subcellular location">
    <subcellularLocation>
        <location evidence="8">Cytoplasm</location>
    </subcellularLocation>
</comment>
<keyword evidence="4 8" id="KW-0808">Transferase</keyword>
<accession>A0A2C6WPQ1</accession>
<evidence type="ECO:0000256" key="2">
    <source>
        <dbReference type="ARBA" id="ARBA00004948"/>
    </source>
</evidence>
<dbReference type="HAMAP" id="MF_00443">
    <property type="entry name" value="ThiG"/>
    <property type="match status" value="1"/>
</dbReference>
<sequence>MFNIGDFELNARLLLGTGKFDNETIQTKAIETSETEVLTFAVRRMNLYDKALPNPLAKVDLSKFITFPNTAGAKTAEEAVHIAKIANHAGVCDMIKVEVIGDDETLLPDPLETYEACDILLKQGYTVCPYVSNDVVLAKRLEDLGVHAIMPLASPIGTGRGINNPLNLRYIIERANVPIIVDAGIGSPKDACHAMELGADAVLLNTAISSAKDPVKMAEAMKLGINAGRLSYEAGRIPVKYTAQASSPQEGIGFL</sequence>
<evidence type="ECO:0000313" key="11">
    <source>
        <dbReference type="EMBL" id="UQW81609.1"/>
    </source>
</evidence>
<evidence type="ECO:0000313" key="12">
    <source>
        <dbReference type="Proteomes" id="UP000223828"/>
    </source>
</evidence>
<evidence type="ECO:0000256" key="4">
    <source>
        <dbReference type="ARBA" id="ARBA00022679"/>
    </source>
</evidence>
<reference evidence="11" key="4">
    <citation type="submission" date="2022-03" db="EMBL/GenBank/DDBJ databases">
        <title>Complete Genome Sequence of Staphylococcus edaphicus strain CCM 8731.</title>
        <authorList>
            <person name="Rimmer C.O."/>
            <person name="Thomas J.C."/>
        </authorList>
    </citation>
    <scope>NUCLEOTIDE SEQUENCE</scope>
    <source>
        <strain evidence="11">CCM 8731</strain>
    </source>
</reference>
<feature type="binding site" evidence="8">
    <location>
        <position position="157"/>
    </location>
    <ligand>
        <name>1-deoxy-D-xylulose 5-phosphate</name>
        <dbReference type="ChEBI" id="CHEBI:57792"/>
    </ligand>
</feature>
<evidence type="ECO:0000256" key="1">
    <source>
        <dbReference type="ARBA" id="ARBA00002834"/>
    </source>
</evidence>
<feature type="active site" description="Schiff-base intermediate with DXP" evidence="8">
    <location>
        <position position="96"/>
    </location>
</feature>
<dbReference type="GO" id="GO:1990107">
    <property type="term" value="F:thiazole synthase activity"/>
    <property type="evidence" value="ECO:0007669"/>
    <property type="project" value="UniProtKB-EC"/>
</dbReference>
<gene>
    <name evidence="8" type="primary">thiG</name>
    <name evidence="10" type="ORF">BTJ66_05015</name>
    <name evidence="11" type="ORF">MNY58_00345</name>
</gene>
<feature type="binding site" evidence="8">
    <location>
        <begin position="183"/>
        <end position="184"/>
    </location>
    <ligand>
        <name>1-deoxy-D-xylulose 5-phosphate</name>
        <dbReference type="ChEBI" id="CHEBI:57792"/>
    </ligand>
</feature>
<reference evidence="10" key="1">
    <citation type="journal article" date="2017" name="Appl. Environ. Microbiol.">
        <title>Staphylococcus edaphicus sp. nov., isolated in Antarctica, harbours mecC gene and genomic islands with suspected role in adaptation to extreme environment.</title>
        <authorList>
            <person name="Pantucek R."/>
            <person name="Sedlacek I."/>
            <person name="Indrakova A."/>
            <person name="Vrbovska V."/>
            <person name="Maslanova I."/>
            <person name="Kovarovic V."/>
            <person name="Svec P."/>
            <person name="Kralova S."/>
            <person name="Kristofova L."/>
            <person name="Keklakova J."/>
            <person name="Petras P."/>
            <person name="Doskar J."/>
        </authorList>
    </citation>
    <scope>NUCLEOTIDE SEQUENCE</scope>
    <source>
        <strain evidence="10">CCM 8730</strain>
    </source>
</reference>
<feature type="domain" description="Thiazole synthase ThiG" evidence="9">
    <location>
        <begin position="4"/>
        <end position="248"/>
    </location>
</feature>
<evidence type="ECO:0000256" key="3">
    <source>
        <dbReference type="ARBA" id="ARBA00011960"/>
    </source>
</evidence>
<dbReference type="EMBL" id="MRZN01000005">
    <property type="protein sequence ID" value="PHK50113.1"/>
    <property type="molecule type" value="Genomic_DNA"/>
</dbReference>
<dbReference type="Pfam" id="PF05690">
    <property type="entry name" value="ThiG"/>
    <property type="match status" value="1"/>
</dbReference>
<dbReference type="SUPFAM" id="SSF110399">
    <property type="entry name" value="ThiG-like"/>
    <property type="match status" value="1"/>
</dbReference>
<evidence type="ECO:0000313" key="13">
    <source>
        <dbReference type="Proteomes" id="UP001056588"/>
    </source>
</evidence>
<comment type="function">
    <text evidence="1 8">Catalyzes the rearrangement of 1-deoxy-D-xylulose 5-phosphate (DXP) to produce the thiazole phosphate moiety of thiamine. Sulfur is provided by the thiocarboxylate moiety of the carrier protein ThiS. In vitro, sulfur can be provided by H(2)S.</text>
</comment>
<proteinExistence type="inferred from homology"/>
<keyword evidence="6 8" id="KW-0704">Schiff base</keyword>
<dbReference type="Proteomes" id="UP001056588">
    <property type="component" value="Chromosome"/>
</dbReference>
<reference evidence="10" key="3">
    <citation type="submission" date="2017-10" db="EMBL/GenBank/DDBJ databases">
        <authorList>
            <person name="Vrbovska V."/>
            <person name="Kovarovic V."/>
            <person name="Indrakova A."/>
        </authorList>
    </citation>
    <scope>NUCLEOTIDE SEQUENCE</scope>
    <source>
        <strain evidence="10">CCM 8730</strain>
    </source>
</reference>
<evidence type="ECO:0000256" key="8">
    <source>
        <dbReference type="HAMAP-Rule" id="MF_00443"/>
    </source>
</evidence>
<evidence type="ECO:0000256" key="6">
    <source>
        <dbReference type="ARBA" id="ARBA00023270"/>
    </source>
</evidence>
<evidence type="ECO:0000313" key="10">
    <source>
        <dbReference type="EMBL" id="PHK50113.1"/>
    </source>
</evidence>
<organism evidence="10 12">
    <name type="scientific">Staphylococcus edaphicus</name>
    <dbReference type="NCBI Taxonomy" id="1955013"/>
    <lineage>
        <taxon>Bacteria</taxon>
        <taxon>Bacillati</taxon>
        <taxon>Bacillota</taxon>
        <taxon>Bacilli</taxon>
        <taxon>Bacillales</taxon>
        <taxon>Staphylococcaceae</taxon>
        <taxon>Staphylococcus</taxon>
    </lineage>
</organism>
<dbReference type="CDD" id="cd04728">
    <property type="entry name" value="ThiG"/>
    <property type="match status" value="1"/>
</dbReference>
<dbReference type="PANTHER" id="PTHR34266">
    <property type="entry name" value="THIAZOLE SYNTHASE"/>
    <property type="match status" value="1"/>
</dbReference>
<dbReference type="InterPro" id="IPR008867">
    <property type="entry name" value="ThiG"/>
</dbReference>
<dbReference type="EMBL" id="CP093217">
    <property type="protein sequence ID" value="UQW81609.1"/>
    <property type="molecule type" value="Genomic_DNA"/>
</dbReference>
<name>A0A2C6WPQ1_9STAP</name>
<dbReference type="OrthoDB" id="9805935at2"/>
<evidence type="ECO:0000256" key="5">
    <source>
        <dbReference type="ARBA" id="ARBA00022977"/>
    </source>
</evidence>
<dbReference type="UniPathway" id="UPA00060"/>
<dbReference type="GO" id="GO:0009229">
    <property type="term" value="P:thiamine diphosphate biosynthetic process"/>
    <property type="evidence" value="ECO:0007669"/>
    <property type="project" value="UniProtKB-UniRule"/>
</dbReference>
<evidence type="ECO:0000256" key="7">
    <source>
        <dbReference type="ARBA" id="ARBA00049897"/>
    </source>
</evidence>
<dbReference type="GO" id="GO:0005737">
    <property type="term" value="C:cytoplasm"/>
    <property type="evidence" value="ECO:0007669"/>
    <property type="project" value="UniProtKB-SubCell"/>
</dbReference>
<feature type="binding site" evidence="8">
    <location>
        <begin position="205"/>
        <end position="206"/>
    </location>
    <ligand>
        <name>1-deoxy-D-xylulose 5-phosphate</name>
        <dbReference type="ChEBI" id="CHEBI:57792"/>
    </ligand>
</feature>
<comment type="subunit">
    <text evidence="8">Homotetramer. Forms heterodimers with either ThiH or ThiS.</text>
</comment>
<protein>
    <recommendedName>
        <fullName evidence="3 8">Thiazole synthase</fullName>
        <ecNumber evidence="3 8">2.8.1.10</ecNumber>
    </recommendedName>
</protein>
<dbReference type="InterPro" id="IPR013785">
    <property type="entry name" value="Aldolase_TIM"/>
</dbReference>
<comment type="pathway">
    <text evidence="2 8">Cofactor biosynthesis; thiamine diphosphate biosynthesis.</text>
</comment>